<keyword evidence="2" id="KW-0812">Transmembrane</keyword>
<evidence type="ECO:0000313" key="3">
    <source>
        <dbReference type="EMBL" id="VWL98689.1"/>
    </source>
</evidence>
<protein>
    <recommendedName>
        <fullName evidence="5">DUF4825 domain-containing protein</fullName>
    </recommendedName>
</protein>
<evidence type="ECO:0000256" key="2">
    <source>
        <dbReference type="SAM" id="Phobius"/>
    </source>
</evidence>
<dbReference type="EMBL" id="CABWIC010000011">
    <property type="protein sequence ID" value="VWL98689.1"/>
    <property type="molecule type" value="Genomic_DNA"/>
</dbReference>
<name>A0A5K1J5Y3_9ACTN</name>
<evidence type="ECO:0000313" key="4">
    <source>
        <dbReference type="Proteomes" id="UP000405524"/>
    </source>
</evidence>
<feature type="region of interest" description="Disordered" evidence="1">
    <location>
        <begin position="66"/>
        <end position="112"/>
    </location>
</feature>
<dbReference type="Proteomes" id="UP000405524">
    <property type="component" value="Unassembled WGS sequence"/>
</dbReference>
<organism evidence="3 4">
    <name type="scientific">Collinsella intestinalis</name>
    <dbReference type="NCBI Taxonomy" id="147207"/>
    <lineage>
        <taxon>Bacteria</taxon>
        <taxon>Bacillati</taxon>
        <taxon>Actinomycetota</taxon>
        <taxon>Coriobacteriia</taxon>
        <taxon>Coriobacteriales</taxon>
        <taxon>Coriobacteriaceae</taxon>
        <taxon>Collinsella</taxon>
    </lineage>
</organism>
<reference evidence="3 4" key="1">
    <citation type="submission" date="2019-10" db="EMBL/GenBank/DDBJ databases">
        <authorList>
            <person name="Wolf R A."/>
        </authorList>
    </citation>
    <scope>NUCLEOTIDE SEQUENCE [LARGE SCALE GENOMIC DNA]</scope>
    <source>
        <strain evidence="3">Collinsella_intestinalis_DSM_13632</strain>
    </source>
</reference>
<dbReference type="NCBIfam" id="NF038403">
    <property type="entry name" value="perm_prefix_1"/>
    <property type="match status" value="1"/>
</dbReference>
<accession>A0A5K1J5Y3</accession>
<dbReference type="GeneID" id="77466146"/>
<gene>
    <name evidence="3" type="ORF">JKKLCJKK_01160</name>
</gene>
<feature type="compositionally biased region" description="Basic and acidic residues" evidence="1">
    <location>
        <begin position="169"/>
        <end position="180"/>
    </location>
</feature>
<dbReference type="OrthoDB" id="1909850at2"/>
<sequence>MNELRMYVEHLFEGKVLTPENIELKEEIYGNLVARYEDLIASGLDESEAIAQTKESMTSIDDVIIENPTDSSSDECDGDDISDAVDESGDSHDPDQVDPVASTPHDGPTPITENVAVLHQQPEQSAPRKRTWPVVLACVLIGLLVMGVGFAGCSLMFGIKAPDQYDGEQTEHVENVDASRGEGSSESGSTAAGNASPTPTKKNSEIFIDENGQVWVDGELGDELAEEVVNAGYGVVAEYVDTDLTDAAKVETLLRSLPMGEYASDVDVTKGVDVLSLAYRELPETLEGDSVDAALAYDVTAVFCAMPLVNEIQITLTESDGPLDESYYVFKRDEVQSRYGVRLDDLLVNEAGWHQIKEDNLYRRKFIENMVDVAEKEWK</sequence>
<dbReference type="RefSeq" id="WP_152063694.1">
    <property type="nucleotide sequence ID" value="NZ_CABWIC010000011.1"/>
</dbReference>
<evidence type="ECO:0000256" key="1">
    <source>
        <dbReference type="SAM" id="MobiDB-lite"/>
    </source>
</evidence>
<feature type="region of interest" description="Disordered" evidence="1">
    <location>
        <begin position="168"/>
        <end position="203"/>
    </location>
</feature>
<dbReference type="AlphaFoldDB" id="A0A5K1J5Y3"/>
<feature type="compositionally biased region" description="Acidic residues" evidence="1">
    <location>
        <begin position="72"/>
        <end position="88"/>
    </location>
</feature>
<dbReference type="InterPro" id="IPR047928">
    <property type="entry name" value="Perm_prefix_1"/>
</dbReference>
<evidence type="ECO:0008006" key="5">
    <source>
        <dbReference type="Google" id="ProtNLM"/>
    </source>
</evidence>
<keyword evidence="2" id="KW-0472">Membrane</keyword>
<proteinExistence type="predicted"/>
<keyword evidence="2" id="KW-1133">Transmembrane helix</keyword>
<feature type="compositionally biased region" description="Low complexity" evidence="1">
    <location>
        <begin position="181"/>
        <end position="196"/>
    </location>
</feature>
<feature type="transmembrane region" description="Helical" evidence="2">
    <location>
        <begin position="134"/>
        <end position="159"/>
    </location>
</feature>